<feature type="compositionally biased region" description="Acidic residues" evidence="1">
    <location>
        <begin position="76"/>
        <end position="94"/>
    </location>
</feature>
<comment type="caution">
    <text evidence="2">The sequence shown here is derived from an EMBL/GenBank/DDBJ whole genome shotgun (WGS) entry which is preliminary data.</text>
</comment>
<feature type="compositionally biased region" description="Basic and acidic residues" evidence="1">
    <location>
        <begin position="48"/>
        <end position="73"/>
    </location>
</feature>
<protein>
    <submittedName>
        <fullName evidence="2">Uncharacterized protein</fullName>
    </submittedName>
</protein>
<dbReference type="EMBL" id="LUEZ02000046">
    <property type="protein sequence ID" value="RDB23879.1"/>
    <property type="molecule type" value="Genomic_DNA"/>
</dbReference>
<proteinExistence type="predicted"/>
<dbReference type="AlphaFoldDB" id="A0A369JNS4"/>
<organism evidence="2 3">
    <name type="scientific">Hypsizygus marmoreus</name>
    <name type="common">White beech mushroom</name>
    <name type="synonym">Agaricus marmoreus</name>
    <dbReference type="NCBI Taxonomy" id="39966"/>
    <lineage>
        <taxon>Eukaryota</taxon>
        <taxon>Fungi</taxon>
        <taxon>Dikarya</taxon>
        <taxon>Basidiomycota</taxon>
        <taxon>Agaricomycotina</taxon>
        <taxon>Agaricomycetes</taxon>
        <taxon>Agaricomycetidae</taxon>
        <taxon>Agaricales</taxon>
        <taxon>Tricholomatineae</taxon>
        <taxon>Lyophyllaceae</taxon>
        <taxon>Hypsizygus</taxon>
    </lineage>
</organism>
<sequence length="512" mass="59069">MLQQLVRAACGIVCPTPPTSGLSFATLLSSLSPLRDEVPNYFVEEEEQRERDERGAEGGVKGKGEERDEREAMMDTMEEREEGSLWGEEEEEEEEVRRETSCVCEQGAEFDHVAAAVWGWGLSYVDEGDFDERDRLHNAALRFHLHYIRFNTHPSVKEISPWLLEATAKPAVFEERLDAFTAVLEEMTANPRDDLSHGRMQPVEDTDNWVEEYSYDHVTTTAWRWALQEEDEDDTEEHDRLHNAAVRFHAHYVTFDGYPIVNHLAPWLLYATADPLEFEARLNIFSEVLENMKVDQNEVKSQENVDYYWQEEYGFDHVTTMVWRWALTQEDLDDVEERDRLHNSALRFHAHYVDFAGYPAVSVMVPWLLDAAGDPTEFEERLGAFSTILEVMRTHQAELYLQPPLVAMPNILFDDEAQGDVNNAERVPFPIWRDVFWGYNFFLQRFLANLPTHTLPHTPLILKIIIPGPSSSPPDSNLPHASAESCLLPKDWAACPHGFLYTVKVIRIGRRD</sequence>
<gene>
    <name evidence="2" type="ORF">Hypma_009335</name>
</gene>
<name>A0A369JNS4_HYPMA</name>
<evidence type="ECO:0000256" key="1">
    <source>
        <dbReference type="SAM" id="MobiDB-lite"/>
    </source>
</evidence>
<accession>A0A369JNS4</accession>
<dbReference type="Proteomes" id="UP000076154">
    <property type="component" value="Unassembled WGS sequence"/>
</dbReference>
<dbReference type="InParanoid" id="A0A369JNS4"/>
<feature type="region of interest" description="Disordered" evidence="1">
    <location>
        <begin position="43"/>
        <end position="94"/>
    </location>
</feature>
<evidence type="ECO:0000313" key="2">
    <source>
        <dbReference type="EMBL" id="RDB23879.1"/>
    </source>
</evidence>
<keyword evidence="3" id="KW-1185">Reference proteome</keyword>
<evidence type="ECO:0000313" key="3">
    <source>
        <dbReference type="Proteomes" id="UP000076154"/>
    </source>
</evidence>
<reference evidence="2" key="1">
    <citation type="submission" date="2018-04" db="EMBL/GenBank/DDBJ databases">
        <title>Whole genome sequencing of Hypsizygus marmoreus.</title>
        <authorList>
            <person name="Choi I.-G."/>
            <person name="Min B."/>
            <person name="Kim J.-G."/>
            <person name="Kim S."/>
            <person name="Oh Y.-L."/>
            <person name="Kong W.-S."/>
            <person name="Park H."/>
            <person name="Jeong J."/>
            <person name="Song E.-S."/>
        </authorList>
    </citation>
    <scope>NUCLEOTIDE SEQUENCE [LARGE SCALE GENOMIC DNA]</scope>
    <source>
        <strain evidence="2">51987-8</strain>
    </source>
</reference>